<dbReference type="InterPro" id="IPR036439">
    <property type="entry name" value="Dockerin_dom_sf"/>
</dbReference>
<evidence type="ECO:0000313" key="2">
    <source>
        <dbReference type="EMBL" id="QDU33132.1"/>
    </source>
</evidence>
<protein>
    <recommendedName>
        <fullName evidence="4">Dockerin domain-containing protein</fullName>
    </recommendedName>
</protein>
<accession>A0A517YSL0</accession>
<evidence type="ECO:0000256" key="1">
    <source>
        <dbReference type="SAM" id="SignalP"/>
    </source>
</evidence>
<feature type="signal peptide" evidence="1">
    <location>
        <begin position="1"/>
        <end position="27"/>
    </location>
</feature>
<name>A0A517YSL0_9BACT</name>
<dbReference type="Pfam" id="PF00404">
    <property type="entry name" value="Dockerin_1"/>
    <property type="match status" value="1"/>
</dbReference>
<dbReference type="Proteomes" id="UP000317369">
    <property type="component" value="Chromosome"/>
</dbReference>
<dbReference type="GO" id="GO:0000272">
    <property type="term" value="P:polysaccharide catabolic process"/>
    <property type="evidence" value="ECO:0007669"/>
    <property type="project" value="InterPro"/>
</dbReference>
<dbReference type="SUPFAM" id="SSF63446">
    <property type="entry name" value="Type I dockerin domain"/>
    <property type="match status" value="1"/>
</dbReference>
<evidence type="ECO:0008006" key="4">
    <source>
        <dbReference type="Google" id="ProtNLM"/>
    </source>
</evidence>
<organism evidence="2 3">
    <name type="scientific">Poriferisphaera corsica</name>
    <dbReference type="NCBI Taxonomy" id="2528020"/>
    <lineage>
        <taxon>Bacteria</taxon>
        <taxon>Pseudomonadati</taxon>
        <taxon>Planctomycetota</taxon>
        <taxon>Phycisphaerae</taxon>
        <taxon>Phycisphaerales</taxon>
        <taxon>Phycisphaeraceae</taxon>
        <taxon>Poriferisphaera</taxon>
    </lineage>
</organism>
<feature type="chain" id="PRO_5021819544" description="Dockerin domain-containing protein" evidence="1">
    <location>
        <begin position="28"/>
        <end position="1123"/>
    </location>
</feature>
<dbReference type="InterPro" id="IPR018247">
    <property type="entry name" value="EF_Hand_1_Ca_BS"/>
</dbReference>
<evidence type="ECO:0000313" key="3">
    <source>
        <dbReference type="Proteomes" id="UP000317369"/>
    </source>
</evidence>
<dbReference type="OrthoDB" id="304370at2"/>
<keyword evidence="1" id="KW-0732">Signal</keyword>
<keyword evidence="3" id="KW-1185">Reference proteome</keyword>
<dbReference type="RefSeq" id="WP_145075767.1">
    <property type="nucleotide sequence ID" value="NZ_CP036425.1"/>
</dbReference>
<proteinExistence type="predicted"/>
<dbReference type="AlphaFoldDB" id="A0A517YSL0"/>
<dbReference type="Gene3D" id="1.10.1330.10">
    <property type="entry name" value="Dockerin domain"/>
    <property type="match status" value="1"/>
</dbReference>
<dbReference type="InterPro" id="IPR002105">
    <property type="entry name" value="Dockerin_1_rpt"/>
</dbReference>
<gene>
    <name evidence="2" type="ORF">KS4_11750</name>
</gene>
<sequence length="1123" mass="120194" precursor="true">MTIRNRYRTATLLSAFCTLTFVSPSFAGFTENDNGVYLFQKEGGAERLFIDLGTEDNPTINFDASIDGPGYNNAHDVVLYPNLDGNGNEDDGSWLAIESGTATINYASRINLTDISGSLKAFSNPNQSFNHDDNLTFTFADNSLLNIFSTGTSHGIYTRGTATLKNMAGDLTVIADQAYGISAARAQYDNFTGNITVEGTKAIGMNGRIVLGEAVEYDDGYPVGPYAGEFNGSITAKGRDATGIWGSVISNIDFDANIFALSDNDDGMALGIRSTYLAFNENLGGKIIAKRLVKGYNNFEHGAIGIAYGLYYSPYKFHVKGDVSSYIEATSFSGNAIGIYSTDNVRIDGDVTGTIKAEIYNGNNSAYGIYSQSINIGGDISGDIIANARYIEDEYNDRNTIALYANDSFGIQIGGGISGNISVQQKNYDKDNNGTKTYAMYTENGGIKIGGNGITGAINVISNNSETAAIKADNYIHDDDTVNNDNSIQIAQINSQINVISGIDSSYNANAYGMKAEQGTIQIGSIGEDAQINVIGRGVNPDYNDEPEYEKPYIYGNHVYGLITGEPDDSSGSPDQNIVITDTFAGQINVTGTRNIAAIKSANNIDINNFAEPASINVTTEFADYGSSQLGIYGLVAAHQINIDQFSGDINIQGRFTPIDEVPNLDFIRPHGTAVQAMSDINIGSFNESATIGGDLHTGILSHGKLTITNDFAGKVFVGVTQDENGNELIMQPFYARGIAGYQGTAFNTFTDSAIIKVSGDQYAWGISGGIGLTITDGMHGTIDVTANNRAYGVMARTINANNITGTIKASSIDQNGQSAAITTQFINGNGDWESQFDGNDFVNLNTGANIIGDIRLAGENLVENTYGDILKLTGAGSFNHDLYGVDSLFVVADTPDQTWQLNLASEALTDDTQRNHVDRAIVHKGFLHINENFSADYLSLTGNAGLTLNVTEPTTEYILTLSEGASLNGTLRLNLDEDFSANEGDIVSLIWTTDPFTGSGFTSVENTIINESLGFNIHQEGAAVLGKVALLGDANLDGLVDASDLNIIAVNFNKSPQSFNQQWNTGDFNGDNIVDALDLNVIAINFGKTADELLELITIPEPTSLFLLSSLLIPLSRRRRTA</sequence>
<dbReference type="EMBL" id="CP036425">
    <property type="protein sequence ID" value="QDU33132.1"/>
    <property type="molecule type" value="Genomic_DNA"/>
</dbReference>
<dbReference type="KEGG" id="pcor:KS4_11750"/>
<dbReference type="PROSITE" id="PS00018">
    <property type="entry name" value="EF_HAND_1"/>
    <property type="match status" value="1"/>
</dbReference>
<dbReference type="GO" id="GO:0004553">
    <property type="term" value="F:hydrolase activity, hydrolyzing O-glycosyl compounds"/>
    <property type="evidence" value="ECO:0007669"/>
    <property type="project" value="InterPro"/>
</dbReference>
<reference evidence="2 3" key="1">
    <citation type="submission" date="2019-02" db="EMBL/GenBank/DDBJ databases">
        <title>Deep-cultivation of Planctomycetes and their phenomic and genomic characterization uncovers novel biology.</title>
        <authorList>
            <person name="Wiegand S."/>
            <person name="Jogler M."/>
            <person name="Boedeker C."/>
            <person name="Pinto D."/>
            <person name="Vollmers J."/>
            <person name="Rivas-Marin E."/>
            <person name="Kohn T."/>
            <person name="Peeters S.H."/>
            <person name="Heuer A."/>
            <person name="Rast P."/>
            <person name="Oberbeckmann S."/>
            <person name="Bunk B."/>
            <person name="Jeske O."/>
            <person name="Meyerdierks A."/>
            <person name="Storesund J.E."/>
            <person name="Kallscheuer N."/>
            <person name="Luecker S."/>
            <person name="Lage O.M."/>
            <person name="Pohl T."/>
            <person name="Merkel B.J."/>
            <person name="Hornburger P."/>
            <person name="Mueller R.-W."/>
            <person name="Bruemmer F."/>
            <person name="Labrenz M."/>
            <person name="Spormann A.M."/>
            <person name="Op den Camp H."/>
            <person name="Overmann J."/>
            <person name="Amann R."/>
            <person name="Jetten M.S.M."/>
            <person name="Mascher T."/>
            <person name="Medema M.H."/>
            <person name="Devos D.P."/>
            <person name="Kaster A.-K."/>
            <person name="Ovreas L."/>
            <person name="Rohde M."/>
            <person name="Galperin M.Y."/>
            <person name="Jogler C."/>
        </authorList>
    </citation>
    <scope>NUCLEOTIDE SEQUENCE [LARGE SCALE GENOMIC DNA]</scope>
    <source>
        <strain evidence="2 3">KS4</strain>
    </source>
</reference>